<keyword evidence="1" id="KW-1133">Transmembrane helix</keyword>
<evidence type="ECO:0000256" key="1">
    <source>
        <dbReference type="SAM" id="Phobius"/>
    </source>
</evidence>
<organism evidence="2 3">
    <name type="scientific">Mycolicibacterium iranicum</name>
    <name type="common">Mycobacterium iranicum</name>
    <dbReference type="NCBI Taxonomy" id="912594"/>
    <lineage>
        <taxon>Bacteria</taxon>
        <taxon>Bacillati</taxon>
        <taxon>Actinomycetota</taxon>
        <taxon>Actinomycetes</taxon>
        <taxon>Mycobacteriales</taxon>
        <taxon>Mycobacteriaceae</taxon>
        <taxon>Mycolicibacterium</taxon>
    </lineage>
</organism>
<accession>A0A178LJR3</accession>
<evidence type="ECO:0000313" key="2">
    <source>
        <dbReference type="EMBL" id="OAN31070.1"/>
    </source>
</evidence>
<dbReference type="RefSeq" id="WP_064284682.1">
    <property type="nucleotide sequence ID" value="NZ_LWCS01000060.1"/>
</dbReference>
<keyword evidence="1" id="KW-0812">Transmembrane</keyword>
<protein>
    <submittedName>
        <fullName evidence="2">Uncharacterized protein</fullName>
    </submittedName>
</protein>
<dbReference type="Proteomes" id="UP000078396">
    <property type="component" value="Unassembled WGS sequence"/>
</dbReference>
<keyword evidence="1" id="KW-0472">Membrane</keyword>
<feature type="transmembrane region" description="Helical" evidence="1">
    <location>
        <begin position="95"/>
        <end position="114"/>
    </location>
</feature>
<evidence type="ECO:0000313" key="3">
    <source>
        <dbReference type="Proteomes" id="UP000078396"/>
    </source>
</evidence>
<dbReference type="OrthoDB" id="166777at2"/>
<comment type="caution">
    <text evidence="2">The sequence shown here is derived from an EMBL/GenBank/DDBJ whole genome shotgun (WGS) entry which is preliminary data.</text>
</comment>
<name>A0A178LJR3_MYCIR</name>
<gene>
    <name evidence="2" type="ORF">A4X20_29345</name>
</gene>
<proteinExistence type="predicted"/>
<feature type="transmembrane region" description="Helical" evidence="1">
    <location>
        <begin position="126"/>
        <end position="144"/>
    </location>
</feature>
<sequence>MTALRTSVRPLLAWPRRRWATAGAAAVATIVFIGVPTDLIDTPLFSREVAPTWWSWPVLLLTATLTGLLVATYVATPTGTGPDRSASRAGGVGGLLSFFAVGCPVCNKLVLLAVGTSGALRWFQPVQPILSVAGLLLLGWALRVRLRTEQSCRVPQRARS</sequence>
<reference evidence="2 3" key="1">
    <citation type="submission" date="2016-04" db="EMBL/GenBank/DDBJ databases">
        <title>Draft Genome Sequences of Staphylococcus capitis Strain H36, S. capitis Strain H65, S. cohnii Strain H62, S. hominis Strain H69, Mycobacterium iranicum Strain H39, Plantibacter sp. Strain H53, Pseudomonas oryzihabitans Strain H72, and Microbacterium sp. Strain H83, isolated from residential settings.</title>
        <authorList>
            <person name="Lymperopoulou D."/>
            <person name="Adams R.I."/>
            <person name="Lindow S."/>
            <person name="Coil D.A."/>
            <person name="Jospin G."/>
            <person name="Eisen J.A."/>
        </authorList>
    </citation>
    <scope>NUCLEOTIDE SEQUENCE [LARGE SCALE GENOMIC DNA]</scope>
    <source>
        <strain evidence="2 3">H39</strain>
    </source>
</reference>
<feature type="transmembrane region" description="Helical" evidence="1">
    <location>
        <begin position="56"/>
        <end position="75"/>
    </location>
</feature>
<feature type="transmembrane region" description="Helical" evidence="1">
    <location>
        <begin position="19"/>
        <end position="36"/>
    </location>
</feature>
<dbReference type="EMBL" id="LWCS01000060">
    <property type="protein sequence ID" value="OAN31070.1"/>
    <property type="molecule type" value="Genomic_DNA"/>
</dbReference>
<dbReference type="AlphaFoldDB" id="A0A178LJR3"/>